<accession>A0A0N9V075</accession>
<dbReference type="EMBL" id="CP013344">
    <property type="protein sequence ID" value="AMU90202.1"/>
    <property type="molecule type" value="Genomic_DNA"/>
</dbReference>
<sequence>MSGPQNTPPKDNKDWEGFREIDRAIAENRRAEYRWKKAWADPWERRALLFTAFAVTAFIVYVVVYDGLI</sequence>
<keyword evidence="5" id="KW-1185">Reference proteome</keyword>
<dbReference type="EMBL" id="CP012700">
    <property type="protein sequence ID" value="ALH81269.1"/>
    <property type="molecule type" value="Genomic_DNA"/>
</dbReference>
<gene>
    <name evidence="2" type="ORF">AN936_13110</name>
    <name evidence="3" type="ORF">ATM17_14300</name>
</gene>
<feature type="transmembrane region" description="Helical" evidence="1">
    <location>
        <begin position="47"/>
        <end position="65"/>
    </location>
</feature>
<proteinExistence type="predicted"/>
<reference evidence="3 5" key="4">
    <citation type="journal article" date="2016" name="Genome Announc.">
        <title>Complete Genome Sequence of Sphingopyxis macrogoltabida Strain 203N (NBRC 111659), a Polyethylene Glycol Degrader.</title>
        <authorList>
            <person name="Ohtsubo Y."/>
            <person name="Nonoyama S."/>
            <person name="Nagata Y."/>
            <person name="Numata M."/>
            <person name="Tsuchikane K."/>
            <person name="Hosoyama A."/>
            <person name="Yamazoe A."/>
            <person name="Tsuda M."/>
            <person name="Fujita N."/>
            <person name="Kawai F."/>
        </authorList>
    </citation>
    <scope>NUCLEOTIDE SEQUENCE [LARGE SCALE GENOMIC DNA]</scope>
    <source>
        <strain evidence="3 5">203N</strain>
    </source>
</reference>
<name>A0A0N9V075_SPHMC</name>
<keyword evidence="1" id="KW-0472">Membrane</keyword>
<reference evidence="5" key="2">
    <citation type="submission" date="2015-11" db="EMBL/GenBank/DDBJ databases">
        <title>Complete genome sequence of a polyethylene-glycol degrader Sphingopyxis macrogoltabida 203N (NBRC 111659).</title>
        <authorList>
            <person name="Yoshiyuki O."/>
            <person name="Shouta N."/>
            <person name="Nagata Y."/>
            <person name="Numata M."/>
            <person name="Tsuchikane K."/>
            <person name="Hosoyama A."/>
            <person name="Yamazoe A."/>
            <person name="Tsuda M."/>
            <person name="Fujita N."/>
            <person name="Kawai F."/>
        </authorList>
    </citation>
    <scope>NUCLEOTIDE SEQUENCE [LARGE SCALE GENOMIC DNA]</scope>
    <source>
        <strain evidence="5">203N</strain>
    </source>
</reference>
<evidence type="ECO:0000313" key="2">
    <source>
        <dbReference type="EMBL" id="ALH81269.1"/>
    </source>
</evidence>
<dbReference type="Proteomes" id="UP000058074">
    <property type="component" value="Chromosome"/>
</dbReference>
<dbReference type="KEGG" id="smag:AN936_13110"/>
<evidence type="ECO:0000313" key="5">
    <source>
        <dbReference type="Proteomes" id="UP000076088"/>
    </source>
</evidence>
<dbReference type="OrthoDB" id="7428780at2"/>
<evidence type="ECO:0000313" key="4">
    <source>
        <dbReference type="Proteomes" id="UP000058074"/>
    </source>
</evidence>
<dbReference type="AlphaFoldDB" id="A0A0N9V075"/>
<reference evidence="3" key="3">
    <citation type="submission" date="2015-11" db="EMBL/GenBank/DDBJ databases">
        <authorList>
            <person name="Yoshiyuki O."/>
        </authorList>
    </citation>
    <scope>NUCLEOTIDE SEQUENCE</scope>
    <source>
        <strain evidence="3">203N</strain>
    </source>
</reference>
<dbReference type="Proteomes" id="UP000076088">
    <property type="component" value="Chromosome"/>
</dbReference>
<dbReference type="PATRIC" id="fig|33050.5.peg.2707"/>
<keyword evidence="1" id="KW-1133">Transmembrane helix</keyword>
<organism evidence="2 4">
    <name type="scientific">Sphingopyxis macrogoltabida</name>
    <name type="common">Sphingomonas macrogoltabidus</name>
    <dbReference type="NCBI Taxonomy" id="33050"/>
    <lineage>
        <taxon>Bacteria</taxon>
        <taxon>Pseudomonadati</taxon>
        <taxon>Pseudomonadota</taxon>
        <taxon>Alphaproteobacteria</taxon>
        <taxon>Sphingomonadales</taxon>
        <taxon>Sphingomonadaceae</taxon>
        <taxon>Sphingopyxis</taxon>
    </lineage>
</organism>
<keyword evidence="1" id="KW-0812">Transmembrane</keyword>
<reference evidence="2 4" key="1">
    <citation type="journal article" date="2015" name="Genome Announc.">
        <title>Complete Genome Sequence of Polypropylene Glycol- and Polyethylene Glycol-Degrading Sphingopyxis macrogoltabida Strain EY-1.</title>
        <authorList>
            <person name="Ohtsubo Y."/>
            <person name="Nagata Y."/>
            <person name="Numata M."/>
            <person name="Tsuchikane K."/>
            <person name="Hosoyama A."/>
            <person name="Yamazoe A."/>
            <person name="Tsuda M."/>
            <person name="Fujita N."/>
            <person name="Kawai F."/>
        </authorList>
    </citation>
    <scope>NUCLEOTIDE SEQUENCE [LARGE SCALE GENOMIC DNA]</scope>
    <source>
        <strain evidence="2 4">EY-1</strain>
    </source>
</reference>
<evidence type="ECO:0000313" key="3">
    <source>
        <dbReference type="EMBL" id="AMU90202.1"/>
    </source>
</evidence>
<protein>
    <submittedName>
        <fullName evidence="2">Uncharacterized protein</fullName>
    </submittedName>
</protein>
<dbReference type="RefSeq" id="WP_054588517.1">
    <property type="nucleotide sequence ID" value="NZ_CP012700.1"/>
</dbReference>
<evidence type="ECO:0000256" key="1">
    <source>
        <dbReference type="SAM" id="Phobius"/>
    </source>
</evidence>